<evidence type="ECO:0000313" key="8">
    <source>
        <dbReference type="Proteomes" id="UP000054359"/>
    </source>
</evidence>
<feature type="region of interest" description="Disordered" evidence="6">
    <location>
        <begin position="163"/>
        <end position="203"/>
    </location>
</feature>
<sequence length="559" mass="63159">MERTVLPIVPFGENGHHWRMVRFSYGKVPRAKLVLPSGYEILEQLEFNEKQLTTVPLTDLELKPNACLELSEDPALTGGGLEINLSHPLLYDNAQVIMAPERNRTAFIQELKKCLDGITPVLIYAIGNNPSEQDIADLTELQQLPYKLPIFFICVRHPSQSDLTESGQHAGTSTSTSSSTSSTPPQSCPPSPTSPTAPPRNLPFTYSRHPLEHLALLRNCTEVHCAEQFPVSDVYQKLSDLGYLAPPGSKPEYKGPLEVGSELVEDFANFSSILLFVCHVLQSKLLLAATLLQDTHARSLQNFIMAAFDLSRDLMITPKRIQYARLREEALYKSLLDLAHNKQDEIKNMIVGTIFEIKDEVLQKAANFRFQGAVIDECIQESLTARTVHICTSEIRDMVVEHVNKAVSSKLASSIEWLQEKFTGTLERCLLSLEQMCSDGDENNKQASAALRHILTAAYQVEVSFRNSASIFWFFMQKMQQLAEVLPWKLPIAIDSQWKKDVALRMLTSLNESHLARSICHQLQQKVRSSHERFVASLTQLEERHLDRLEQRENERKNV</sequence>
<feature type="non-terminal residue" evidence="7">
    <location>
        <position position="559"/>
    </location>
</feature>
<accession>A0A087TGR1</accession>
<proteinExistence type="predicted"/>
<reference evidence="7 8" key="1">
    <citation type="submission" date="2013-11" db="EMBL/GenBank/DDBJ databases">
        <title>Genome sequencing of Stegodyphus mimosarum.</title>
        <authorList>
            <person name="Bechsgaard J."/>
        </authorList>
    </citation>
    <scope>NUCLEOTIDE SEQUENCE [LARGE SCALE GENOMIC DNA]</scope>
</reference>
<keyword evidence="5 7" id="KW-0418">Kinase</keyword>
<dbReference type="PANTHER" id="PTHR46392:SF1">
    <property type="entry name" value="DUAL SERINE_THREONINE AND TYROSINE PROTEIN KINASE"/>
    <property type="match status" value="1"/>
</dbReference>
<dbReference type="GO" id="GO:0004674">
    <property type="term" value="F:protein serine/threonine kinase activity"/>
    <property type="evidence" value="ECO:0007669"/>
    <property type="project" value="UniProtKB-KW"/>
</dbReference>
<name>A0A087TGR1_STEMI</name>
<evidence type="ECO:0000256" key="2">
    <source>
        <dbReference type="ARBA" id="ARBA00022490"/>
    </source>
</evidence>
<evidence type="ECO:0000256" key="4">
    <source>
        <dbReference type="ARBA" id="ARBA00022679"/>
    </source>
</evidence>
<keyword evidence="2" id="KW-0963">Cytoplasm</keyword>
<dbReference type="STRING" id="407821.A0A087TGR1"/>
<evidence type="ECO:0000256" key="1">
    <source>
        <dbReference type="ARBA" id="ARBA00004496"/>
    </source>
</evidence>
<dbReference type="GO" id="GO:0043066">
    <property type="term" value="P:negative regulation of apoptotic process"/>
    <property type="evidence" value="ECO:0007669"/>
    <property type="project" value="TreeGrafter"/>
</dbReference>
<comment type="subcellular location">
    <subcellularLocation>
        <location evidence="1">Cytoplasm</location>
    </subcellularLocation>
</comment>
<evidence type="ECO:0000256" key="5">
    <source>
        <dbReference type="ARBA" id="ARBA00022777"/>
    </source>
</evidence>
<dbReference type="AlphaFoldDB" id="A0A087TGR1"/>
<keyword evidence="8" id="KW-1185">Reference proteome</keyword>
<dbReference type="OMA" id="MARDIMI"/>
<evidence type="ECO:0000256" key="6">
    <source>
        <dbReference type="SAM" id="MobiDB-lite"/>
    </source>
</evidence>
<keyword evidence="3" id="KW-0723">Serine/threonine-protein kinase</keyword>
<dbReference type="InterPro" id="IPR051302">
    <property type="entry name" value="Dual_SerThr-Tyr_Kinase"/>
</dbReference>
<dbReference type="GO" id="GO:0070374">
    <property type="term" value="P:positive regulation of ERK1 and ERK2 cascade"/>
    <property type="evidence" value="ECO:0007669"/>
    <property type="project" value="TreeGrafter"/>
</dbReference>
<feature type="compositionally biased region" description="Low complexity" evidence="6">
    <location>
        <begin position="172"/>
        <end position="185"/>
    </location>
</feature>
<dbReference type="OrthoDB" id="122279at2759"/>
<protein>
    <submittedName>
        <fullName evidence="7">Dual serine/threonine and tyrosine protein kinase</fullName>
    </submittedName>
</protein>
<dbReference type="GO" id="GO:0045743">
    <property type="term" value="P:positive regulation of fibroblast growth factor receptor signaling pathway"/>
    <property type="evidence" value="ECO:0007669"/>
    <property type="project" value="TreeGrafter"/>
</dbReference>
<evidence type="ECO:0000256" key="3">
    <source>
        <dbReference type="ARBA" id="ARBA00022527"/>
    </source>
</evidence>
<feature type="compositionally biased region" description="Pro residues" evidence="6">
    <location>
        <begin position="186"/>
        <end position="201"/>
    </location>
</feature>
<dbReference type="GO" id="GO:0044344">
    <property type="term" value="P:cellular response to fibroblast growth factor stimulus"/>
    <property type="evidence" value="ECO:0007669"/>
    <property type="project" value="TreeGrafter"/>
</dbReference>
<organism evidence="7 8">
    <name type="scientific">Stegodyphus mimosarum</name>
    <name type="common">African social velvet spider</name>
    <dbReference type="NCBI Taxonomy" id="407821"/>
    <lineage>
        <taxon>Eukaryota</taxon>
        <taxon>Metazoa</taxon>
        <taxon>Ecdysozoa</taxon>
        <taxon>Arthropoda</taxon>
        <taxon>Chelicerata</taxon>
        <taxon>Arachnida</taxon>
        <taxon>Araneae</taxon>
        <taxon>Araneomorphae</taxon>
        <taxon>Entelegynae</taxon>
        <taxon>Eresoidea</taxon>
        <taxon>Eresidae</taxon>
        <taxon>Stegodyphus</taxon>
    </lineage>
</organism>
<dbReference type="GO" id="GO:0005737">
    <property type="term" value="C:cytoplasm"/>
    <property type="evidence" value="ECO:0007669"/>
    <property type="project" value="UniProtKB-SubCell"/>
</dbReference>
<evidence type="ECO:0000313" key="7">
    <source>
        <dbReference type="EMBL" id="KFM64300.1"/>
    </source>
</evidence>
<dbReference type="EMBL" id="KK115154">
    <property type="protein sequence ID" value="KFM64300.1"/>
    <property type="molecule type" value="Genomic_DNA"/>
</dbReference>
<dbReference type="Proteomes" id="UP000054359">
    <property type="component" value="Unassembled WGS sequence"/>
</dbReference>
<keyword evidence="4" id="KW-0808">Transferase</keyword>
<dbReference type="PANTHER" id="PTHR46392">
    <property type="entry name" value="DUAL SERINE/THREONINE AND TYROSINE PROTEIN KINASE"/>
    <property type="match status" value="1"/>
</dbReference>
<gene>
    <name evidence="7" type="ORF">X975_13082</name>
</gene>